<dbReference type="eggNOG" id="ENOG5033CSZ">
    <property type="taxonomic scope" value="Bacteria"/>
</dbReference>
<protein>
    <submittedName>
        <fullName evidence="1">Uncharacterized protein</fullName>
    </submittedName>
</protein>
<proteinExistence type="predicted"/>
<evidence type="ECO:0000313" key="2">
    <source>
        <dbReference type="Proteomes" id="UP000000491"/>
    </source>
</evidence>
<reference evidence="1 2" key="1">
    <citation type="journal article" date="2011" name="J. Bacteriol.">
        <title>Genome sequence of the ethanol-producing Zymomonas mobilis subsp. pomaceae lectotype strain ATCC 29192.</title>
        <authorList>
            <person name="Kouvelis V.N."/>
            <person name="Davenport K.W."/>
            <person name="Brettin T.S."/>
            <person name="Bruce D."/>
            <person name="Detter C."/>
            <person name="Han C.S."/>
            <person name="Nolan M."/>
            <person name="Tapia R."/>
            <person name="Damoulaki A."/>
            <person name="Kyrpides N.C."/>
            <person name="Typas M.A."/>
            <person name="Pappas K.M."/>
        </authorList>
    </citation>
    <scope>NUCLEOTIDE SEQUENCE [LARGE SCALE GENOMIC DNA]</scope>
    <source>
        <strain evidence="2">ATCC 29192 / DSM 22645 / JCM 10191 / CCUG 17912 / NBRC 13757 / NCIMB 11200 / NRRL B-4491 / Barker I</strain>
    </source>
</reference>
<organism evidence="1 2">
    <name type="scientific">Zymomonas mobilis subsp. pomaceae (strain ATCC 29192 / DSM 22645 / JCM 10191 / CCUG 17912 / NBRC 13757 / NCIMB 11200 / NRRL B-4491 / Barker I)</name>
    <dbReference type="NCBI Taxonomy" id="579138"/>
    <lineage>
        <taxon>Bacteria</taxon>
        <taxon>Pseudomonadati</taxon>
        <taxon>Pseudomonadota</taxon>
        <taxon>Alphaproteobacteria</taxon>
        <taxon>Sphingomonadales</taxon>
        <taxon>Zymomonadaceae</taxon>
        <taxon>Zymomonas</taxon>
    </lineage>
</organism>
<dbReference type="HOGENOM" id="CLU_177688_0_0_5"/>
<dbReference type="PATRIC" id="fig|579138.3.peg.1500"/>
<sequence length="86" mass="9378">MKHKVNLILCAFGIFSFINPMAIKAEPGGCLKYGAMGAVGGHYVGKHGVIGAAAGCIYGRKVRNDYRKQLKANENHQNNLKDHHNN</sequence>
<dbReference type="RefSeq" id="WP_013934692.1">
    <property type="nucleotide sequence ID" value="NC_015709.1"/>
</dbReference>
<dbReference type="AlphaFoldDB" id="F8EV86"/>
<dbReference type="KEGG" id="zmp:Zymop_1414"/>
<dbReference type="Proteomes" id="UP000000491">
    <property type="component" value="Chromosome"/>
</dbReference>
<dbReference type="EMBL" id="CP002865">
    <property type="protein sequence ID" value="AEI38304.1"/>
    <property type="molecule type" value="Genomic_DNA"/>
</dbReference>
<accession>F8EV86</accession>
<evidence type="ECO:0000313" key="1">
    <source>
        <dbReference type="EMBL" id="AEI38304.1"/>
    </source>
</evidence>
<name>F8EV86_ZYMMT</name>
<gene>
    <name evidence="1" type="ordered locus">Zymop_1414</name>
</gene>